<dbReference type="Gene3D" id="1.10.230.10">
    <property type="entry name" value="Cytochrome P450-Terp, domain 2"/>
    <property type="match status" value="1"/>
</dbReference>
<feature type="active site" evidence="6">
    <location>
        <position position="365"/>
    </location>
</feature>
<dbReference type="InterPro" id="IPR024176">
    <property type="entry name" value="Citrate_synthase_bac-typ"/>
</dbReference>
<dbReference type="GO" id="GO:0036440">
    <property type="term" value="F:citrate synthase activity"/>
    <property type="evidence" value="ECO:0007669"/>
    <property type="project" value="UniProtKB-EC"/>
</dbReference>
<accession>A0A833LWK4</accession>
<name>A0A833LWK4_9LEPT</name>
<feature type="active site" evidence="6">
    <location>
        <position position="306"/>
    </location>
</feature>
<dbReference type="InterPro" id="IPR016142">
    <property type="entry name" value="Citrate_synth-like_lrg_a-sub"/>
</dbReference>
<organism evidence="7 8">
    <name type="scientific">Leptonema illini</name>
    <dbReference type="NCBI Taxonomy" id="183"/>
    <lineage>
        <taxon>Bacteria</taxon>
        <taxon>Pseudomonadati</taxon>
        <taxon>Spirochaetota</taxon>
        <taxon>Spirochaetia</taxon>
        <taxon>Leptospirales</taxon>
        <taxon>Leptospiraceae</taxon>
        <taxon>Leptonema</taxon>
    </lineage>
</organism>
<dbReference type="PANTHER" id="PTHR42871:SF1">
    <property type="entry name" value="CITRATE SYNTHASE"/>
    <property type="match status" value="1"/>
</dbReference>
<dbReference type="GO" id="GO:0006099">
    <property type="term" value="P:tricarboxylic acid cycle"/>
    <property type="evidence" value="ECO:0007669"/>
    <property type="project" value="UniProtKB-UniPathway"/>
</dbReference>
<sequence length="430" mass="48993">MSEFIPYNYNGRDLSLPLIESTDGSKAVSVQHLTEDTGLYTFDPALNNTAIAKSAISYIDAKHDRLFYRGYNIEELVERSTFVETAFLLIYGKLPSAEELAQFSNGLSKHSMIHESMRNFFDSFPGKSVHPLAILATMVTGLSGYYPDSFEEHISKGVDIRIRLLAKVRTLAAWSYKKSVGQPIVYPRDELPYCTNFLNMMFAIPAEAHVVTPADDRVLNQMLILYADHEMNATTTTVRVVASARANLFACINAGICSLWGSRESDATMPPALMLLRMIDNNLTPDQYFEKFLQGREQLKLNGFGHAAYEGEDPRAKISRRIFHDYLKSHPEAKYDPLIQKGLDVEHFAMNHTVFKQLKMYPNVEFYSALIFKMLGIPPEMNNVIRTIGKLAGWLGHWSEARQDTERRVYRPRQMYSGDLNRSYVPIEQR</sequence>
<evidence type="ECO:0000256" key="5">
    <source>
        <dbReference type="PIRNR" id="PIRNR001369"/>
    </source>
</evidence>
<comment type="pathway">
    <text evidence="1">Carbohydrate metabolism; tricarboxylic acid cycle; isocitrate from oxaloacetate: step 1/2.</text>
</comment>
<dbReference type="AlphaFoldDB" id="A0A833LWK4"/>
<evidence type="ECO:0000256" key="2">
    <source>
        <dbReference type="ARBA" id="ARBA00010566"/>
    </source>
</evidence>
<evidence type="ECO:0000256" key="6">
    <source>
        <dbReference type="PIRSR" id="PIRSR001369-1"/>
    </source>
</evidence>
<dbReference type="EMBL" id="WBUI01000031">
    <property type="protein sequence ID" value="KAB2929426.1"/>
    <property type="molecule type" value="Genomic_DNA"/>
</dbReference>
<comment type="similarity">
    <text evidence="2 5">Belongs to the citrate synthase family.</text>
</comment>
<dbReference type="InterPro" id="IPR036969">
    <property type="entry name" value="Citrate_synthase_sf"/>
</dbReference>
<comment type="caution">
    <text evidence="7">The sequence shown here is derived from an EMBL/GenBank/DDBJ whole genome shotgun (WGS) entry which is preliminary data.</text>
</comment>
<dbReference type="PANTHER" id="PTHR42871">
    <property type="entry name" value="CITRATE SYNTHASE"/>
    <property type="match status" value="1"/>
</dbReference>
<gene>
    <name evidence="7" type="ORF">F9K24_19825</name>
</gene>
<reference evidence="7 8" key="1">
    <citation type="submission" date="2019-10" db="EMBL/GenBank/DDBJ databases">
        <title>Extracellular Electron Transfer in a Candidatus Methanoperedens spp. Enrichment Culture.</title>
        <authorList>
            <person name="Berger S."/>
            <person name="Rangel Shaw D."/>
            <person name="Berben T."/>
            <person name="In 'T Zandt M."/>
            <person name="Frank J."/>
            <person name="Reimann J."/>
            <person name="Jetten M.S.M."/>
            <person name="Welte C.U."/>
        </authorList>
    </citation>
    <scope>NUCLEOTIDE SEQUENCE [LARGE SCALE GENOMIC DNA]</scope>
    <source>
        <strain evidence="7">SB12</strain>
    </source>
</reference>
<keyword evidence="3 5" id="KW-0808">Transferase</keyword>
<dbReference type="InterPro" id="IPR002020">
    <property type="entry name" value="Citrate_synthase"/>
</dbReference>
<dbReference type="SUPFAM" id="SSF48256">
    <property type="entry name" value="Citrate synthase"/>
    <property type="match status" value="1"/>
</dbReference>
<evidence type="ECO:0000313" key="7">
    <source>
        <dbReference type="EMBL" id="KAB2929426.1"/>
    </source>
</evidence>
<proteinExistence type="inferred from homology"/>
<protein>
    <recommendedName>
        <fullName evidence="5">Citrate synthase</fullName>
    </recommendedName>
</protein>
<dbReference type="UniPathway" id="UPA00223"/>
<evidence type="ECO:0000256" key="4">
    <source>
        <dbReference type="ARBA" id="ARBA00049288"/>
    </source>
</evidence>
<evidence type="ECO:0000256" key="3">
    <source>
        <dbReference type="ARBA" id="ARBA00022679"/>
    </source>
</evidence>
<evidence type="ECO:0000313" key="8">
    <source>
        <dbReference type="Proteomes" id="UP000460298"/>
    </source>
</evidence>
<dbReference type="Proteomes" id="UP000460298">
    <property type="component" value="Unassembled WGS sequence"/>
</dbReference>
<dbReference type="PIRSF" id="PIRSF001369">
    <property type="entry name" value="Citrate_synth"/>
    <property type="match status" value="1"/>
</dbReference>
<dbReference type="PRINTS" id="PR00143">
    <property type="entry name" value="CITRTSNTHASE"/>
</dbReference>
<dbReference type="InterPro" id="IPR016143">
    <property type="entry name" value="Citrate_synth-like_sm_a-sub"/>
</dbReference>
<comment type="catalytic activity">
    <reaction evidence="4">
        <text>oxaloacetate + acetyl-CoA + H2O = citrate + CoA + H(+)</text>
        <dbReference type="Rhea" id="RHEA:16845"/>
        <dbReference type="ChEBI" id="CHEBI:15377"/>
        <dbReference type="ChEBI" id="CHEBI:15378"/>
        <dbReference type="ChEBI" id="CHEBI:16452"/>
        <dbReference type="ChEBI" id="CHEBI:16947"/>
        <dbReference type="ChEBI" id="CHEBI:57287"/>
        <dbReference type="ChEBI" id="CHEBI:57288"/>
        <dbReference type="EC" id="2.3.3.16"/>
    </reaction>
</comment>
<evidence type="ECO:0000256" key="1">
    <source>
        <dbReference type="ARBA" id="ARBA00004751"/>
    </source>
</evidence>
<dbReference type="Pfam" id="PF00285">
    <property type="entry name" value="Citrate_synt"/>
    <property type="match status" value="1"/>
</dbReference>
<dbReference type="Gene3D" id="2.20.28.60">
    <property type="match status" value="1"/>
</dbReference>
<dbReference type="Gene3D" id="1.10.580.10">
    <property type="entry name" value="Citrate Synthase, domain 1"/>
    <property type="match status" value="1"/>
</dbReference>